<feature type="transmembrane region" description="Helical" evidence="2">
    <location>
        <begin position="49"/>
        <end position="70"/>
    </location>
</feature>
<reference evidence="3" key="1">
    <citation type="journal article" date="2014" name="Int. J. Syst. Evol. Microbiol.">
        <title>Complete genome sequence of Corynebacterium casei LMG S-19264T (=DSM 44701T), isolated from a smear-ripened cheese.</title>
        <authorList>
            <consortium name="US DOE Joint Genome Institute (JGI-PGF)"/>
            <person name="Walter F."/>
            <person name="Albersmeier A."/>
            <person name="Kalinowski J."/>
            <person name="Ruckert C."/>
        </authorList>
    </citation>
    <scope>NUCLEOTIDE SEQUENCE</scope>
    <source>
        <strain evidence="3">JCM 13064</strain>
    </source>
</reference>
<feature type="compositionally biased region" description="Low complexity" evidence="1">
    <location>
        <begin position="433"/>
        <end position="452"/>
    </location>
</feature>
<feature type="compositionally biased region" description="Polar residues" evidence="1">
    <location>
        <begin position="505"/>
        <end position="518"/>
    </location>
</feature>
<dbReference type="Proteomes" id="UP000645217">
    <property type="component" value="Unassembled WGS sequence"/>
</dbReference>
<evidence type="ECO:0000256" key="1">
    <source>
        <dbReference type="SAM" id="MobiDB-lite"/>
    </source>
</evidence>
<sequence>MTSPADLWTRLAIRRAAEPPAMGEPGARAAGARELWAAPVGITPAGQGLTALFGLAGVFLLLVVFVHFVARRQGGWRALGRRLRREAAATLAAFAAPFRAQLRYRRQLRLLVRLLGRTTGWADAERAVMAAGAVRAGVRPYGVLLGTDLAGVMVACGPAAPPEPPEPWFTDERDPRLWWIDRADIPAHVNLPVPTSGAGAAARAGWGRGANASAGAGVGAGPVAEPEAAPLLVALGVDGDGAHVVLLDVLSGPPALALDGEPRTVHALAQAIAAQVDTRLPPGAVVVADGVSPYHPGPDAARAVAMAAAAASTGIPAFAVCAQAPAEPLPAGVRVIAADGVRGTARLLTAGADGRVLVHGTPVLADAVALPAALRHIVTGLPPYAPAGPPPATAVAPGLITSATPAAPASPAAEPGGPAVAAVSAVSVVAGPASPGSAAPAVTGPASAGSAPAVPPAPAATSGRPFGYPAGAVPAATPVARPDGGRADDDLVEPEVTARAGGVSVAQTPQAAPSGTAP</sequence>
<feature type="region of interest" description="Disordered" evidence="1">
    <location>
        <begin position="433"/>
        <end position="518"/>
    </location>
</feature>
<protein>
    <submittedName>
        <fullName evidence="3">Uncharacterized protein</fullName>
    </submittedName>
</protein>
<accession>A0A917RFP2</accession>
<feature type="compositionally biased region" description="Low complexity" evidence="1">
    <location>
        <begin position="459"/>
        <end position="482"/>
    </location>
</feature>
<keyword evidence="2" id="KW-0812">Transmembrane</keyword>
<keyword evidence="2" id="KW-0472">Membrane</keyword>
<proteinExistence type="predicted"/>
<dbReference type="EMBL" id="BMNT01000031">
    <property type="protein sequence ID" value="GGL04077.1"/>
    <property type="molecule type" value="Genomic_DNA"/>
</dbReference>
<dbReference type="AlphaFoldDB" id="A0A917RFP2"/>
<comment type="caution">
    <text evidence="3">The sequence shown here is derived from an EMBL/GenBank/DDBJ whole genome shotgun (WGS) entry which is preliminary data.</text>
</comment>
<keyword evidence="4" id="KW-1185">Reference proteome</keyword>
<keyword evidence="2" id="KW-1133">Transmembrane helix</keyword>
<evidence type="ECO:0000313" key="3">
    <source>
        <dbReference type="EMBL" id="GGL04077.1"/>
    </source>
</evidence>
<name>A0A917RFP2_9ACTN</name>
<evidence type="ECO:0000256" key="2">
    <source>
        <dbReference type="SAM" id="Phobius"/>
    </source>
</evidence>
<evidence type="ECO:0000313" key="4">
    <source>
        <dbReference type="Proteomes" id="UP000645217"/>
    </source>
</evidence>
<reference evidence="3" key="2">
    <citation type="submission" date="2020-09" db="EMBL/GenBank/DDBJ databases">
        <authorList>
            <person name="Sun Q."/>
            <person name="Ohkuma M."/>
        </authorList>
    </citation>
    <scope>NUCLEOTIDE SEQUENCE</scope>
    <source>
        <strain evidence="3">JCM 13064</strain>
    </source>
</reference>
<organism evidence="3 4">
    <name type="scientific">Sphaerisporangium melleum</name>
    <dbReference type="NCBI Taxonomy" id="321316"/>
    <lineage>
        <taxon>Bacteria</taxon>
        <taxon>Bacillati</taxon>
        <taxon>Actinomycetota</taxon>
        <taxon>Actinomycetes</taxon>
        <taxon>Streptosporangiales</taxon>
        <taxon>Streptosporangiaceae</taxon>
        <taxon>Sphaerisporangium</taxon>
    </lineage>
</organism>
<gene>
    <name evidence="3" type="ORF">GCM10007964_52750</name>
</gene>